<dbReference type="InterPro" id="IPR023319">
    <property type="entry name" value="Tex-like_HTH_dom_sf"/>
</dbReference>
<dbReference type="Gene3D" id="2.40.50.140">
    <property type="entry name" value="Nucleic acid-binding proteins"/>
    <property type="match status" value="1"/>
</dbReference>
<evidence type="ECO:0000313" key="3">
    <source>
        <dbReference type="Proteomes" id="UP000051461"/>
    </source>
</evidence>
<dbReference type="Gene3D" id="3.30.420.140">
    <property type="entry name" value="YqgF/RNase H-like domain"/>
    <property type="match status" value="1"/>
</dbReference>
<dbReference type="PROSITE" id="PS50126">
    <property type="entry name" value="S1"/>
    <property type="match status" value="1"/>
</dbReference>
<dbReference type="InterPro" id="IPR012337">
    <property type="entry name" value="RNaseH-like_sf"/>
</dbReference>
<dbReference type="FunFam" id="1.10.150.310:FF:000001">
    <property type="entry name" value="RNA-binding transcriptional accessory protein"/>
    <property type="match status" value="1"/>
</dbReference>
<dbReference type="Pfam" id="PF00575">
    <property type="entry name" value="S1"/>
    <property type="match status" value="1"/>
</dbReference>
<comment type="caution">
    <text evidence="2">The sequence shown here is derived from an EMBL/GenBank/DDBJ whole genome shotgun (WGS) entry which is preliminary data.</text>
</comment>
<dbReference type="SUPFAM" id="SSF47781">
    <property type="entry name" value="RuvA domain 2-like"/>
    <property type="match status" value="2"/>
</dbReference>
<dbReference type="Pfam" id="PF09371">
    <property type="entry name" value="Tex_N"/>
    <property type="match status" value="1"/>
</dbReference>
<dbReference type="InterPro" id="IPR032639">
    <property type="entry name" value="Tex_YqgF"/>
</dbReference>
<name>A0A0R1GEH4_9LACO</name>
<dbReference type="InterPro" id="IPR055179">
    <property type="entry name" value="Tex-like_central_region"/>
</dbReference>
<dbReference type="EMBL" id="AZDA01000140">
    <property type="protein sequence ID" value="KRK32652.1"/>
    <property type="molecule type" value="Genomic_DNA"/>
</dbReference>
<dbReference type="Pfam" id="PF12836">
    <property type="entry name" value="HHH_3"/>
    <property type="match status" value="1"/>
</dbReference>
<dbReference type="GO" id="GO:0003735">
    <property type="term" value="F:structural constituent of ribosome"/>
    <property type="evidence" value="ECO:0007669"/>
    <property type="project" value="TreeGrafter"/>
</dbReference>
<dbReference type="AlphaFoldDB" id="A0A0R1GEH4"/>
<dbReference type="SMART" id="SM00316">
    <property type="entry name" value="S1"/>
    <property type="match status" value="1"/>
</dbReference>
<dbReference type="FunFam" id="1.10.10.650:FF:000001">
    <property type="entry name" value="S1 RNA-binding domain 1"/>
    <property type="match status" value="1"/>
</dbReference>
<dbReference type="Gene3D" id="1.10.150.310">
    <property type="entry name" value="Tex RuvX-like domain-like"/>
    <property type="match status" value="1"/>
</dbReference>
<dbReference type="STRING" id="1423726.FC07_GL002085"/>
<dbReference type="InterPro" id="IPR050437">
    <property type="entry name" value="Ribos_protein_bS1-like"/>
</dbReference>
<dbReference type="SUPFAM" id="SSF50249">
    <property type="entry name" value="Nucleic acid-binding proteins"/>
    <property type="match status" value="1"/>
</dbReference>
<dbReference type="InterPro" id="IPR012340">
    <property type="entry name" value="NA-bd_OB-fold"/>
</dbReference>
<dbReference type="CDD" id="cd05685">
    <property type="entry name" value="S1_Tex"/>
    <property type="match status" value="1"/>
</dbReference>
<dbReference type="GO" id="GO:0003729">
    <property type="term" value="F:mRNA binding"/>
    <property type="evidence" value="ECO:0007669"/>
    <property type="project" value="UniProtKB-ARBA"/>
</dbReference>
<organism evidence="2 3">
    <name type="scientific">Loigolactobacillus bifermentans DSM 20003</name>
    <dbReference type="NCBI Taxonomy" id="1423726"/>
    <lineage>
        <taxon>Bacteria</taxon>
        <taxon>Bacillati</taxon>
        <taxon>Bacillota</taxon>
        <taxon>Bacilli</taxon>
        <taxon>Lactobacillales</taxon>
        <taxon>Lactobacillaceae</taxon>
        <taxon>Loigolactobacillus</taxon>
    </lineage>
</organism>
<dbReference type="InterPro" id="IPR044146">
    <property type="entry name" value="S1_Tex"/>
</dbReference>
<dbReference type="GO" id="GO:0006412">
    <property type="term" value="P:translation"/>
    <property type="evidence" value="ECO:0007669"/>
    <property type="project" value="TreeGrafter"/>
</dbReference>
<dbReference type="PANTHER" id="PTHR10724">
    <property type="entry name" value="30S RIBOSOMAL PROTEIN S1"/>
    <property type="match status" value="1"/>
</dbReference>
<evidence type="ECO:0000313" key="2">
    <source>
        <dbReference type="EMBL" id="KRK32652.1"/>
    </source>
</evidence>
<protein>
    <submittedName>
        <fullName evidence="2">Transcription accessory protein, RNA-binding</fullName>
    </submittedName>
</protein>
<reference evidence="2 3" key="1">
    <citation type="journal article" date="2015" name="Genome Announc.">
        <title>Expanding the biotechnology potential of lactobacilli through comparative genomics of 213 strains and associated genera.</title>
        <authorList>
            <person name="Sun Z."/>
            <person name="Harris H.M."/>
            <person name="McCann A."/>
            <person name="Guo C."/>
            <person name="Argimon S."/>
            <person name="Zhang W."/>
            <person name="Yang X."/>
            <person name="Jeffery I.B."/>
            <person name="Cooney J.C."/>
            <person name="Kagawa T.F."/>
            <person name="Liu W."/>
            <person name="Song Y."/>
            <person name="Salvetti E."/>
            <person name="Wrobel A."/>
            <person name="Rasinkangas P."/>
            <person name="Parkhill J."/>
            <person name="Rea M.C."/>
            <person name="O'Sullivan O."/>
            <person name="Ritari J."/>
            <person name="Douillard F.P."/>
            <person name="Paul Ross R."/>
            <person name="Yang R."/>
            <person name="Briner A.E."/>
            <person name="Felis G.E."/>
            <person name="de Vos W.M."/>
            <person name="Barrangou R."/>
            <person name="Klaenhammer T.R."/>
            <person name="Caufield P.W."/>
            <person name="Cui Y."/>
            <person name="Zhang H."/>
            <person name="O'Toole P.W."/>
        </authorList>
    </citation>
    <scope>NUCLEOTIDE SEQUENCE [LARGE SCALE GENOMIC DNA]</scope>
    <source>
        <strain evidence="2 3">DSM 20003</strain>
    </source>
</reference>
<dbReference type="InterPro" id="IPR041692">
    <property type="entry name" value="HHH_9"/>
</dbReference>
<keyword evidence="3" id="KW-1185">Reference proteome</keyword>
<dbReference type="FunFam" id="2.40.50.140:FF:000051">
    <property type="entry name" value="RNA-binding transcriptional accessory protein"/>
    <property type="match status" value="1"/>
</dbReference>
<dbReference type="Proteomes" id="UP000051461">
    <property type="component" value="Unassembled WGS sequence"/>
</dbReference>
<dbReference type="InterPro" id="IPR023323">
    <property type="entry name" value="Tex-like_dom_sf"/>
</dbReference>
<dbReference type="GO" id="GO:0006139">
    <property type="term" value="P:nucleobase-containing compound metabolic process"/>
    <property type="evidence" value="ECO:0007669"/>
    <property type="project" value="InterPro"/>
</dbReference>
<proteinExistence type="predicted"/>
<gene>
    <name evidence="2" type="ORF">FC07_GL002085</name>
</gene>
<dbReference type="SMART" id="SM00732">
    <property type="entry name" value="YqgFc"/>
    <property type="match status" value="1"/>
</dbReference>
<dbReference type="Gene3D" id="1.10.10.650">
    <property type="entry name" value="RuvA domain 2-like"/>
    <property type="match status" value="1"/>
</dbReference>
<sequence length="722" mass="80085">MDAVNLKKTQTLLSEFKGHQIEAALKLLTSGNTVPFVARYRKEATGNLDEVQLRQIEATYDYQLKLSQRQAEVCDQIAAQNKLTPQLKQQIAAATKLQTVEDLYRPYKPKRRTKATIAKEQGLAPFAQWLEKCPPLTQAQFEAKLTQFQNAELPDHDAVLAGTQAILAEQYSDRSDFRQWIRQYTWNQGQLHVTVKPKVEDDKQVYAAYYDFTGALKQIAGYQTLAINRGEKAGILKVKLTITPRPIEWHLEQVVLHGRQGLAAEQLQQALTTAYQHTLAPAIERELRNQLTAAAESQAIDVFGENLRHLLLQAPLKGKVVLGFDPAYRTGCKLAIVDPTGKFLAKKVIYPHKPAPANKRQAAASEFKAFLEQYQVEMIAIGNGTASRESEQFVAEVLKTIKRKIYYVIINEAGASVYSASDTARLEFPDLHVEERSAISIARRLQDPLAELIKIDPQAVGVGQYQHDVAQKALNTQLAAVVGDTVNQVGVNVNTASPQLLTYISGLTKTTAQNIVTYRDENGHFQSRAALKKVPRLGPKAYEQAVGFLRILNGKQPLDQTEIHPESYALAKAILATLSIDPQTLGSAATNQMLAQVAQTKLAQQFDVSVGTVQDLLTSLMKPGRDLRDDAPQPLLRTDVLTIEDLKPGQALEGTVRNVIDFGAFVDIGVKHDGLVHISQLADHFVKRPQAVVSVGDIVHVWVLSVDLQRERVQLTMIPPHD</sequence>
<dbReference type="SUPFAM" id="SSF158832">
    <property type="entry name" value="Tex N-terminal region-like"/>
    <property type="match status" value="1"/>
</dbReference>
<dbReference type="InterPro" id="IPR018974">
    <property type="entry name" value="Tex-like_N"/>
</dbReference>
<dbReference type="SUPFAM" id="SSF53098">
    <property type="entry name" value="Ribonuclease H-like"/>
    <property type="match status" value="1"/>
</dbReference>
<dbReference type="PATRIC" id="fig|1423726.3.peg.2161"/>
<dbReference type="InterPro" id="IPR003029">
    <property type="entry name" value="S1_domain"/>
</dbReference>
<dbReference type="Pfam" id="PF16921">
    <property type="entry name" value="Tex_YqgF"/>
    <property type="match status" value="1"/>
</dbReference>
<dbReference type="PANTHER" id="PTHR10724:SF10">
    <property type="entry name" value="S1 RNA-BINDING DOMAIN-CONTAINING PROTEIN 1"/>
    <property type="match status" value="1"/>
</dbReference>
<feature type="domain" description="S1 motif" evidence="1">
    <location>
        <begin position="649"/>
        <end position="718"/>
    </location>
</feature>
<dbReference type="InterPro" id="IPR010994">
    <property type="entry name" value="RuvA_2-like"/>
</dbReference>
<dbReference type="InterPro" id="IPR006641">
    <property type="entry name" value="YqgF/RNaseH-like_dom"/>
</dbReference>
<evidence type="ECO:0000259" key="1">
    <source>
        <dbReference type="PROSITE" id="PS50126"/>
    </source>
</evidence>
<dbReference type="OrthoDB" id="9804714at2"/>
<dbReference type="InterPro" id="IPR037027">
    <property type="entry name" value="YqgF/RNaseH-like_dom_sf"/>
</dbReference>
<dbReference type="GO" id="GO:0005737">
    <property type="term" value="C:cytoplasm"/>
    <property type="evidence" value="ECO:0007669"/>
    <property type="project" value="UniProtKB-ARBA"/>
</dbReference>
<dbReference type="RefSeq" id="WP_057905911.1">
    <property type="nucleotide sequence ID" value="NZ_AZDA01000140.1"/>
</dbReference>
<dbReference type="Gene3D" id="1.10.3500.10">
    <property type="entry name" value="Tex N-terminal region-like"/>
    <property type="match status" value="1"/>
</dbReference>
<dbReference type="Pfam" id="PF22706">
    <property type="entry name" value="Tex_central_region"/>
    <property type="match status" value="1"/>
</dbReference>
<dbReference type="Pfam" id="PF17674">
    <property type="entry name" value="HHH_9"/>
    <property type="match status" value="1"/>
</dbReference>
<dbReference type="FunFam" id="3.30.420.140:FF:000001">
    <property type="entry name" value="RNA-binding transcriptional accessory protein"/>
    <property type="match status" value="1"/>
</dbReference>
<accession>A0A0R1GEH4</accession>